<reference evidence="2" key="1">
    <citation type="submission" date="2015-08" db="EMBL/GenBank/DDBJ databases">
        <title>Genome sequence of the strict anaerobe Clostridium homopropionicum LuHBu1 (DSM 5847T).</title>
        <authorList>
            <person name="Poehlein A."/>
            <person name="Beck M."/>
            <person name="Schiel-Bengelsdorf B."/>
            <person name="Bengelsdorf F.R."/>
            <person name="Daniel R."/>
            <person name="Duerre P."/>
        </authorList>
    </citation>
    <scope>NUCLEOTIDE SEQUENCE [LARGE SCALE GENOMIC DNA]</scope>
    <source>
        <strain evidence="2">DSM 5847</strain>
    </source>
</reference>
<dbReference type="AlphaFoldDB" id="A0A0L6Z645"/>
<accession>A0A0L6Z645</accession>
<dbReference type="STRING" id="36844.SAMN04488501_101134"/>
<evidence type="ECO:0000313" key="2">
    <source>
        <dbReference type="Proteomes" id="UP000037043"/>
    </source>
</evidence>
<organism evidence="1 2">
    <name type="scientific">Clostridium homopropionicum DSM 5847</name>
    <dbReference type="NCBI Taxonomy" id="1121318"/>
    <lineage>
        <taxon>Bacteria</taxon>
        <taxon>Bacillati</taxon>
        <taxon>Bacillota</taxon>
        <taxon>Clostridia</taxon>
        <taxon>Eubacteriales</taxon>
        <taxon>Clostridiaceae</taxon>
        <taxon>Clostridium</taxon>
    </lineage>
</organism>
<evidence type="ECO:0000313" key="1">
    <source>
        <dbReference type="EMBL" id="KOA18444.1"/>
    </source>
</evidence>
<keyword evidence="2" id="KW-1185">Reference proteome</keyword>
<dbReference type="PATRIC" id="fig|1121318.3.peg.3341"/>
<protein>
    <submittedName>
        <fullName evidence="1">Uncharacterized protein</fullName>
    </submittedName>
</protein>
<gene>
    <name evidence="1" type="ORF">CLHOM_33460</name>
</gene>
<dbReference type="EMBL" id="LHUR01000042">
    <property type="protein sequence ID" value="KOA18444.1"/>
    <property type="molecule type" value="Genomic_DNA"/>
</dbReference>
<dbReference type="RefSeq" id="WP_161803232.1">
    <property type="nucleotide sequence ID" value="NZ_LHUR01000042.1"/>
</dbReference>
<proteinExistence type="predicted"/>
<sequence length="54" mass="6331">MSVREFKSRLALIRKFIIEMNKETVPESIQKIIVKIYAANLNLHLTDKMIDDIV</sequence>
<dbReference type="Proteomes" id="UP000037043">
    <property type="component" value="Unassembled WGS sequence"/>
</dbReference>
<comment type="caution">
    <text evidence="1">The sequence shown here is derived from an EMBL/GenBank/DDBJ whole genome shotgun (WGS) entry which is preliminary data.</text>
</comment>
<name>A0A0L6Z645_9CLOT</name>